<keyword evidence="2" id="KW-1185">Reference proteome</keyword>
<organism evidence="1 2">
    <name type="scientific">Novipirellula artificiosorum</name>
    <dbReference type="NCBI Taxonomy" id="2528016"/>
    <lineage>
        <taxon>Bacteria</taxon>
        <taxon>Pseudomonadati</taxon>
        <taxon>Planctomycetota</taxon>
        <taxon>Planctomycetia</taxon>
        <taxon>Pirellulales</taxon>
        <taxon>Pirellulaceae</taxon>
        <taxon>Novipirellula</taxon>
    </lineage>
</organism>
<evidence type="ECO:0000313" key="1">
    <source>
        <dbReference type="EMBL" id="TWU41906.1"/>
    </source>
</evidence>
<proteinExistence type="predicted"/>
<dbReference type="Proteomes" id="UP000319143">
    <property type="component" value="Unassembled WGS sequence"/>
</dbReference>
<name>A0A5C6E3B6_9BACT</name>
<comment type="caution">
    <text evidence="1">The sequence shown here is derived from an EMBL/GenBank/DDBJ whole genome shotgun (WGS) entry which is preliminary data.</text>
</comment>
<sequence>MRVLSTFAYSTHLEGNPLALMDQKRGPFRHGMVPPAKLDCTQVAVLSELFGLVEVTIL</sequence>
<reference evidence="1 2" key="1">
    <citation type="submission" date="2019-02" db="EMBL/GenBank/DDBJ databases">
        <title>Deep-cultivation of Planctomycetes and their phenomic and genomic characterization uncovers novel biology.</title>
        <authorList>
            <person name="Wiegand S."/>
            <person name="Jogler M."/>
            <person name="Boedeker C."/>
            <person name="Pinto D."/>
            <person name="Vollmers J."/>
            <person name="Rivas-Marin E."/>
            <person name="Kohn T."/>
            <person name="Peeters S.H."/>
            <person name="Heuer A."/>
            <person name="Rast P."/>
            <person name="Oberbeckmann S."/>
            <person name="Bunk B."/>
            <person name="Jeske O."/>
            <person name="Meyerdierks A."/>
            <person name="Storesund J.E."/>
            <person name="Kallscheuer N."/>
            <person name="Luecker S."/>
            <person name="Lage O.M."/>
            <person name="Pohl T."/>
            <person name="Merkel B.J."/>
            <person name="Hornburger P."/>
            <person name="Mueller R.-W."/>
            <person name="Bruemmer F."/>
            <person name="Labrenz M."/>
            <person name="Spormann A.M."/>
            <person name="Op Den Camp H."/>
            <person name="Overmann J."/>
            <person name="Amann R."/>
            <person name="Jetten M.S.M."/>
            <person name="Mascher T."/>
            <person name="Medema M.H."/>
            <person name="Devos D.P."/>
            <person name="Kaster A.-K."/>
            <person name="Ovreas L."/>
            <person name="Rohde M."/>
            <person name="Galperin M.Y."/>
            <person name="Jogler C."/>
        </authorList>
    </citation>
    <scope>NUCLEOTIDE SEQUENCE [LARGE SCALE GENOMIC DNA]</scope>
    <source>
        <strain evidence="1 2">Poly41</strain>
    </source>
</reference>
<gene>
    <name evidence="1" type="ORF">Poly41_01990</name>
</gene>
<protein>
    <submittedName>
        <fullName evidence="1">Uncharacterized protein</fullName>
    </submittedName>
</protein>
<accession>A0A5C6E3B6</accession>
<dbReference type="AlphaFoldDB" id="A0A5C6E3B6"/>
<dbReference type="EMBL" id="SJPV01000001">
    <property type="protein sequence ID" value="TWU41906.1"/>
    <property type="molecule type" value="Genomic_DNA"/>
</dbReference>
<evidence type="ECO:0000313" key="2">
    <source>
        <dbReference type="Proteomes" id="UP000319143"/>
    </source>
</evidence>